<evidence type="ECO:0000256" key="2">
    <source>
        <dbReference type="ARBA" id="ARBA00009994"/>
    </source>
</evidence>
<dbReference type="GO" id="GO:0006357">
    <property type="term" value="P:regulation of transcription by RNA polymerase II"/>
    <property type="evidence" value="ECO:0007669"/>
    <property type="project" value="InterPro"/>
</dbReference>
<reference evidence="8 9" key="1">
    <citation type="journal article" date="2009" name="Science">
        <title>Green evolution and dynamic adaptations revealed by genomes of the marine picoeukaryotes Micromonas.</title>
        <authorList>
            <person name="Worden A.Z."/>
            <person name="Lee J.H."/>
            <person name="Mock T."/>
            <person name="Rouze P."/>
            <person name="Simmons M.P."/>
            <person name="Aerts A.L."/>
            <person name="Allen A.E."/>
            <person name="Cuvelier M.L."/>
            <person name="Derelle E."/>
            <person name="Everett M.V."/>
            <person name="Foulon E."/>
            <person name="Grimwood J."/>
            <person name="Gundlach H."/>
            <person name="Henrissat B."/>
            <person name="Napoli C."/>
            <person name="McDonald S.M."/>
            <person name="Parker M.S."/>
            <person name="Rombauts S."/>
            <person name="Salamov A."/>
            <person name="Von Dassow P."/>
            <person name="Badger J.H."/>
            <person name="Coutinho P.M."/>
            <person name="Demir E."/>
            <person name="Dubchak I."/>
            <person name="Gentemann C."/>
            <person name="Eikrem W."/>
            <person name="Gready J.E."/>
            <person name="John U."/>
            <person name="Lanier W."/>
            <person name="Lindquist E.A."/>
            <person name="Lucas S."/>
            <person name="Mayer K.F."/>
            <person name="Moreau H."/>
            <person name="Not F."/>
            <person name="Otillar R."/>
            <person name="Panaud O."/>
            <person name="Pangilinan J."/>
            <person name="Paulsen I."/>
            <person name="Piegu B."/>
            <person name="Poliakov A."/>
            <person name="Robbens S."/>
            <person name="Schmutz J."/>
            <person name="Toulza E."/>
            <person name="Wyss T."/>
            <person name="Zelensky A."/>
            <person name="Zhou K."/>
            <person name="Armbrust E.V."/>
            <person name="Bhattacharya D."/>
            <person name="Goodenough U.W."/>
            <person name="Van de Peer Y."/>
            <person name="Grigoriev I.V."/>
        </authorList>
    </citation>
    <scope>NUCLEOTIDE SEQUENCE [LARGE SCALE GENOMIC DNA]</scope>
    <source>
        <strain evidence="8 9">CCMP1545</strain>
    </source>
</reference>
<dbReference type="eggNOG" id="KOG0570">
    <property type="taxonomic scope" value="Eukaryota"/>
</dbReference>
<feature type="region of interest" description="Disordered" evidence="7">
    <location>
        <begin position="1"/>
        <end position="26"/>
    </location>
</feature>
<dbReference type="InterPro" id="IPR037212">
    <property type="entry name" value="Med7/Med21-like"/>
</dbReference>
<evidence type="ECO:0000313" key="9">
    <source>
        <dbReference type="Proteomes" id="UP000001876"/>
    </source>
</evidence>
<gene>
    <name evidence="8" type="ORF">MICPUCDRAFT_29323</name>
</gene>
<evidence type="ECO:0000313" key="8">
    <source>
        <dbReference type="EMBL" id="EEH53317.1"/>
    </source>
</evidence>
<organism evidence="9">
    <name type="scientific">Micromonas pusilla (strain CCMP1545)</name>
    <name type="common">Picoplanktonic green alga</name>
    <dbReference type="NCBI Taxonomy" id="564608"/>
    <lineage>
        <taxon>Eukaryota</taxon>
        <taxon>Viridiplantae</taxon>
        <taxon>Chlorophyta</taxon>
        <taxon>Mamiellophyceae</taxon>
        <taxon>Mamiellales</taxon>
        <taxon>Mamiellaceae</taxon>
        <taxon>Micromonas</taxon>
    </lineage>
</organism>
<feature type="compositionally biased region" description="Pro residues" evidence="7">
    <location>
        <begin position="1"/>
        <end position="10"/>
    </location>
</feature>
<dbReference type="Proteomes" id="UP000001876">
    <property type="component" value="Unassembled WGS sequence"/>
</dbReference>
<evidence type="ECO:0000256" key="7">
    <source>
        <dbReference type="SAM" id="MobiDB-lite"/>
    </source>
</evidence>
<comment type="function">
    <text evidence="6">Component of the Mediator complex, a coactivator involved in the regulated transcription of nearly all RNA polymerase II-dependent genes. Mediator functions as a bridge to convey information from gene-specific regulatory proteins to the basal RNA polymerase II transcription machinery.</text>
</comment>
<evidence type="ECO:0000256" key="5">
    <source>
        <dbReference type="ARBA" id="ARBA00023242"/>
    </source>
</evidence>
<keyword evidence="9" id="KW-1185">Reference proteome</keyword>
<dbReference type="PANTHER" id="PTHR21428:SF11">
    <property type="entry name" value="MEDIATOR OF RNA POLYMERASE II TRANSCRIPTION SUBUNIT 7"/>
    <property type="match status" value="1"/>
</dbReference>
<sequence>MSSTYPPPPGFYKLYAPDATTPPPPPPAPVVGEYVVYGERHSTVISDPPFEQSKLYLSEGEGVDLREELKRLNAETLARFVALVDATRAAPSTYARRVEEITLLLNNMHHLLNSIRPSQARSTLEHVLSEQVREKRAALAKLRADAAAAEATMGNPPNDALRATVRRAIDGATREETEDKEEEEEREKAMDVDG</sequence>
<dbReference type="InterPro" id="IPR009244">
    <property type="entry name" value="Mediatior_Med7"/>
</dbReference>
<dbReference type="SUPFAM" id="SSF140718">
    <property type="entry name" value="Mediator hinge subcomplex-like"/>
    <property type="match status" value="1"/>
</dbReference>
<dbReference type="InterPro" id="IPR044888">
    <property type="entry name" value="Mediatior_Med7_sf"/>
</dbReference>
<dbReference type="AlphaFoldDB" id="C1N471"/>
<comment type="subcellular location">
    <subcellularLocation>
        <location evidence="1 6">Nucleus</location>
    </subcellularLocation>
</comment>
<dbReference type="GO" id="GO:0070847">
    <property type="term" value="C:core mediator complex"/>
    <property type="evidence" value="ECO:0007669"/>
    <property type="project" value="TreeGrafter"/>
</dbReference>
<keyword evidence="4 6" id="KW-0804">Transcription</keyword>
<feature type="compositionally biased region" description="Basic and acidic residues" evidence="7">
    <location>
        <begin position="168"/>
        <end position="177"/>
    </location>
</feature>
<dbReference type="PANTHER" id="PTHR21428">
    <property type="entry name" value="MEDIATOR OF RNA POLYMERASE II TRANSCRIPTION SUBUNIT 7"/>
    <property type="match status" value="1"/>
</dbReference>
<dbReference type="GO" id="GO:0003712">
    <property type="term" value="F:transcription coregulator activity"/>
    <property type="evidence" value="ECO:0007669"/>
    <property type="project" value="InterPro"/>
</dbReference>
<keyword evidence="3 6" id="KW-0805">Transcription regulation</keyword>
<comment type="subunit">
    <text evidence="6">Component of the Mediator complex.</text>
</comment>
<evidence type="ECO:0000256" key="4">
    <source>
        <dbReference type="ARBA" id="ARBA00023163"/>
    </source>
</evidence>
<dbReference type="OrthoDB" id="10253553at2759"/>
<dbReference type="STRING" id="564608.C1N471"/>
<keyword evidence="6" id="KW-0010">Activator</keyword>
<dbReference type="EMBL" id="GG663746">
    <property type="protein sequence ID" value="EEH53317.1"/>
    <property type="molecule type" value="Genomic_DNA"/>
</dbReference>
<accession>C1N471</accession>
<dbReference type="Pfam" id="PF05983">
    <property type="entry name" value="Med7"/>
    <property type="match status" value="1"/>
</dbReference>
<dbReference type="KEGG" id="mpp:MICPUCDRAFT_29323"/>
<comment type="similarity">
    <text evidence="2 6">Belongs to the Mediator complex subunit 7 family.</text>
</comment>
<evidence type="ECO:0000256" key="1">
    <source>
        <dbReference type="ARBA" id="ARBA00004123"/>
    </source>
</evidence>
<dbReference type="RefSeq" id="XP_003062498.1">
    <property type="nucleotide sequence ID" value="XM_003062452.1"/>
</dbReference>
<name>C1N471_MICPC</name>
<keyword evidence="5 6" id="KW-0539">Nucleus</keyword>
<evidence type="ECO:0000256" key="6">
    <source>
        <dbReference type="RuleBase" id="RU364060"/>
    </source>
</evidence>
<dbReference type="GeneID" id="9688179"/>
<dbReference type="GO" id="GO:0016592">
    <property type="term" value="C:mediator complex"/>
    <property type="evidence" value="ECO:0007669"/>
    <property type="project" value="InterPro"/>
</dbReference>
<evidence type="ECO:0000256" key="3">
    <source>
        <dbReference type="ARBA" id="ARBA00023015"/>
    </source>
</evidence>
<dbReference type="OMA" id="HTIFINM"/>
<dbReference type="Gene3D" id="6.10.140.200">
    <property type="match status" value="1"/>
</dbReference>
<protein>
    <recommendedName>
        <fullName evidence="6">Mediator of RNA polymerase II transcription subunit 7</fullName>
    </recommendedName>
</protein>
<proteinExistence type="inferred from homology"/>
<feature type="region of interest" description="Disordered" evidence="7">
    <location>
        <begin position="168"/>
        <end position="194"/>
    </location>
</feature>